<evidence type="ECO:0000313" key="4">
    <source>
        <dbReference type="EMBL" id="NHT75179.1"/>
    </source>
</evidence>
<feature type="domain" description="DprA winged helix" evidence="3">
    <location>
        <begin position="324"/>
        <end position="382"/>
    </location>
</feature>
<evidence type="ECO:0000313" key="5">
    <source>
        <dbReference type="Proteomes" id="UP001155840"/>
    </source>
</evidence>
<dbReference type="InterPro" id="IPR057666">
    <property type="entry name" value="DrpA_SLOG"/>
</dbReference>
<evidence type="ECO:0000259" key="3">
    <source>
        <dbReference type="Pfam" id="PF17782"/>
    </source>
</evidence>
<dbReference type="PANTHER" id="PTHR43022:SF1">
    <property type="entry name" value="PROTEIN SMF"/>
    <property type="match status" value="1"/>
</dbReference>
<dbReference type="InterPro" id="IPR041614">
    <property type="entry name" value="DprA_WH"/>
</dbReference>
<gene>
    <name evidence="4" type="primary">dprA</name>
    <name evidence="4" type="ORF">G8E10_05345</name>
</gene>
<dbReference type="NCBIfam" id="TIGR00732">
    <property type="entry name" value="dprA"/>
    <property type="match status" value="1"/>
</dbReference>
<dbReference type="InterPro" id="IPR036388">
    <property type="entry name" value="WH-like_DNA-bd_sf"/>
</dbReference>
<dbReference type="Gene3D" id="1.10.10.10">
    <property type="entry name" value="Winged helix-like DNA-binding domain superfamily/Winged helix DNA-binding domain"/>
    <property type="match status" value="1"/>
</dbReference>
<dbReference type="RefSeq" id="WP_167127630.1">
    <property type="nucleotide sequence ID" value="NZ_JAANCM010000002.1"/>
</dbReference>
<organism evidence="4 5">
    <name type="scientific">Ferranicluibacter rubi</name>
    <dbReference type="NCBI Taxonomy" id="2715133"/>
    <lineage>
        <taxon>Bacteria</taxon>
        <taxon>Pseudomonadati</taxon>
        <taxon>Pseudomonadota</taxon>
        <taxon>Alphaproteobacteria</taxon>
        <taxon>Hyphomicrobiales</taxon>
        <taxon>Rhizobiaceae</taxon>
        <taxon>Ferranicluibacter</taxon>
    </lineage>
</organism>
<dbReference type="Gene3D" id="3.40.50.450">
    <property type="match status" value="1"/>
</dbReference>
<dbReference type="Pfam" id="PF02481">
    <property type="entry name" value="DNA_processg_A"/>
    <property type="match status" value="1"/>
</dbReference>
<protein>
    <submittedName>
        <fullName evidence="4">DNA-protecting protein DprA</fullName>
    </submittedName>
</protein>
<proteinExistence type="inferred from homology"/>
<feature type="domain" description="Smf/DprA SLOG" evidence="2">
    <location>
        <begin position="89"/>
        <end position="296"/>
    </location>
</feature>
<comment type="similarity">
    <text evidence="1">Belongs to the DprA/Smf family.</text>
</comment>
<sequence>MSDSAKSQESKGIALTDRQRIAWLRLIRSDNVGPVTFRDLINHVGSAETALEMLPELSRRGGSTRAIRIATVAEAERELAIAARCGARFVGIGEPDYPAALRQIDGAPPLLAVKGRASTGTAPALGIVGARNASISGAKFAAMIARDVGRAGYTIISGLARGIDTAAHRASLDTGTIAVLAGGIDKPYPPENVPLLDEITGGQGLAITEMPFGWEPRARDFPRRNRLIAGVALGLAVVEAASRSGSLITARYAADFGRLVFAVPGSPLDPRCHGTNGLLKDGAVVTTEARDILEALAPLSRIDLFDQPQAREAENDVDIGTERRPAAALPGDREREAIIDALGPTPVETDDIIRHTGFAASAVYLVLLELDLAGRLHRHPGGLVSLEPLG</sequence>
<keyword evidence="5" id="KW-1185">Reference proteome</keyword>
<comment type="caution">
    <text evidence="4">The sequence shown here is derived from an EMBL/GenBank/DDBJ whole genome shotgun (WGS) entry which is preliminary data.</text>
</comment>
<dbReference type="EMBL" id="JAANCM010000002">
    <property type="protein sequence ID" value="NHT75179.1"/>
    <property type="molecule type" value="Genomic_DNA"/>
</dbReference>
<reference evidence="4" key="1">
    <citation type="submission" date="2020-03" db="EMBL/GenBank/DDBJ databases">
        <title>Ferranicluibacter endophyticum gen. nov., sp. nov., a new genus isolated from Rubus ulmifolius Schott. stem.</title>
        <authorList>
            <person name="Roca-Couso R."/>
            <person name="Flores-Felix J.D."/>
            <person name="Igual J.M."/>
            <person name="Rivas R."/>
        </authorList>
    </citation>
    <scope>NUCLEOTIDE SEQUENCE</scope>
    <source>
        <strain evidence="4">CRRU44</strain>
    </source>
</reference>
<dbReference type="InterPro" id="IPR003488">
    <property type="entry name" value="DprA"/>
</dbReference>
<dbReference type="Pfam" id="PF21102">
    <property type="entry name" value="DprA_N"/>
    <property type="match status" value="1"/>
</dbReference>
<dbReference type="SUPFAM" id="SSF102405">
    <property type="entry name" value="MCP/YpsA-like"/>
    <property type="match status" value="1"/>
</dbReference>
<dbReference type="AlphaFoldDB" id="A0AA43ZCQ7"/>
<evidence type="ECO:0000259" key="2">
    <source>
        <dbReference type="Pfam" id="PF02481"/>
    </source>
</evidence>
<dbReference type="Proteomes" id="UP001155840">
    <property type="component" value="Unassembled WGS sequence"/>
</dbReference>
<dbReference type="Pfam" id="PF17782">
    <property type="entry name" value="WHD_DprA"/>
    <property type="match status" value="1"/>
</dbReference>
<dbReference type="GO" id="GO:0009294">
    <property type="term" value="P:DNA-mediated transformation"/>
    <property type="evidence" value="ECO:0007669"/>
    <property type="project" value="InterPro"/>
</dbReference>
<evidence type="ECO:0000256" key="1">
    <source>
        <dbReference type="ARBA" id="ARBA00006525"/>
    </source>
</evidence>
<dbReference type="PANTHER" id="PTHR43022">
    <property type="entry name" value="PROTEIN SMF"/>
    <property type="match status" value="1"/>
</dbReference>
<accession>A0AA43ZCQ7</accession>
<name>A0AA43ZCQ7_9HYPH</name>